<accession>A0A2K3KSQ2</accession>
<dbReference type="AlphaFoldDB" id="A0A2K3KSQ2"/>
<protein>
    <submittedName>
        <fullName evidence="1">Uncharacterized protein</fullName>
    </submittedName>
</protein>
<dbReference type="EMBL" id="ASHM01108300">
    <property type="protein sequence ID" value="PNX69308.1"/>
    <property type="molecule type" value="Genomic_DNA"/>
</dbReference>
<evidence type="ECO:0000313" key="1">
    <source>
        <dbReference type="EMBL" id="PNX69308.1"/>
    </source>
</evidence>
<proteinExistence type="predicted"/>
<reference evidence="1 2" key="1">
    <citation type="journal article" date="2014" name="Am. J. Bot.">
        <title>Genome assembly and annotation for red clover (Trifolium pratense; Fabaceae).</title>
        <authorList>
            <person name="Istvanek J."/>
            <person name="Jaros M."/>
            <person name="Krenek A."/>
            <person name="Repkova J."/>
        </authorList>
    </citation>
    <scope>NUCLEOTIDE SEQUENCE [LARGE SCALE GENOMIC DNA]</scope>
    <source>
        <strain evidence="2">cv. Tatra</strain>
        <tissue evidence="1">Young leaves</tissue>
    </source>
</reference>
<feature type="non-terminal residue" evidence="1">
    <location>
        <position position="54"/>
    </location>
</feature>
<organism evidence="1 2">
    <name type="scientific">Trifolium pratense</name>
    <name type="common">Red clover</name>
    <dbReference type="NCBI Taxonomy" id="57577"/>
    <lineage>
        <taxon>Eukaryota</taxon>
        <taxon>Viridiplantae</taxon>
        <taxon>Streptophyta</taxon>
        <taxon>Embryophyta</taxon>
        <taxon>Tracheophyta</taxon>
        <taxon>Spermatophyta</taxon>
        <taxon>Magnoliopsida</taxon>
        <taxon>eudicotyledons</taxon>
        <taxon>Gunneridae</taxon>
        <taxon>Pentapetalae</taxon>
        <taxon>rosids</taxon>
        <taxon>fabids</taxon>
        <taxon>Fabales</taxon>
        <taxon>Fabaceae</taxon>
        <taxon>Papilionoideae</taxon>
        <taxon>50 kb inversion clade</taxon>
        <taxon>NPAAA clade</taxon>
        <taxon>Hologalegina</taxon>
        <taxon>IRL clade</taxon>
        <taxon>Trifolieae</taxon>
        <taxon>Trifolium</taxon>
    </lineage>
</organism>
<name>A0A2K3KSQ2_TRIPR</name>
<gene>
    <name evidence="1" type="ORF">L195_g056649</name>
</gene>
<comment type="caution">
    <text evidence="1">The sequence shown here is derived from an EMBL/GenBank/DDBJ whole genome shotgun (WGS) entry which is preliminary data.</text>
</comment>
<evidence type="ECO:0000313" key="2">
    <source>
        <dbReference type="Proteomes" id="UP000236291"/>
    </source>
</evidence>
<dbReference type="Proteomes" id="UP000236291">
    <property type="component" value="Unassembled WGS sequence"/>
</dbReference>
<sequence length="54" mass="5817">MEGTVCLNVDGNLLGPMNTAGYGGRLRNNAGNFIWDLLGEWIPECDLFFGLAAV</sequence>
<reference evidence="1 2" key="2">
    <citation type="journal article" date="2017" name="Front. Plant Sci.">
        <title>Gene Classification and Mining of Molecular Markers Useful in Red Clover (Trifolium pratense) Breeding.</title>
        <authorList>
            <person name="Istvanek J."/>
            <person name="Dluhosova J."/>
            <person name="Dluhos P."/>
            <person name="Patkova L."/>
            <person name="Nedelnik J."/>
            <person name="Repkova J."/>
        </authorList>
    </citation>
    <scope>NUCLEOTIDE SEQUENCE [LARGE SCALE GENOMIC DNA]</scope>
    <source>
        <strain evidence="2">cv. Tatra</strain>
        <tissue evidence="1">Young leaves</tissue>
    </source>
</reference>